<keyword evidence="6" id="KW-1185">Reference proteome</keyword>
<dbReference type="PRINTS" id="PR00114">
    <property type="entry name" value="STPHPHTASE"/>
</dbReference>
<dbReference type="InterPro" id="IPR050126">
    <property type="entry name" value="Ap4A_hydrolase"/>
</dbReference>
<organism evidence="3 5">
    <name type="scientific">Capnocytophaga canis</name>
    <dbReference type="NCBI Taxonomy" id="1848903"/>
    <lineage>
        <taxon>Bacteria</taxon>
        <taxon>Pseudomonadati</taxon>
        <taxon>Bacteroidota</taxon>
        <taxon>Flavobacteriia</taxon>
        <taxon>Flavobacteriales</taxon>
        <taxon>Flavobacteriaceae</taxon>
        <taxon>Capnocytophaga</taxon>
    </lineage>
</organism>
<dbReference type="GO" id="GO:0005737">
    <property type="term" value="C:cytoplasm"/>
    <property type="evidence" value="ECO:0007669"/>
    <property type="project" value="TreeGrafter"/>
</dbReference>
<evidence type="ECO:0000313" key="3">
    <source>
        <dbReference type="EMBL" id="CEN54395.1"/>
    </source>
</evidence>
<dbReference type="GO" id="GO:0110154">
    <property type="term" value="P:RNA decapping"/>
    <property type="evidence" value="ECO:0007669"/>
    <property type="project" value="TreeGrafter"/>
</dbReference>
<accession>A0A0B7IRD8</accession>
<gene>
    <name evidence="2" type="ORF">CCAND38_120018</name>
    <name evidence="3" type="ORF">CCAND93_870018</name>
    <name evidence="4" type="ORF">CKY20_00085</name>
</gene>
<dbReference type="PANTHER" id="PTHR42850">
    <property type="entry name" value="METALLOPHOSPHOESTERASE"/>
    <property type="match status" value="1"/>
</dbReference>
<reference evidence="5 6" key="1">
    <citation type="submission" date="2015-01" db="EMBL/GenBank/DDBJ databases">
        <authorList>
            <person name="MANFREDI Pablo"/>
        </authorList>
    </citation>
    <scope>NUCLEOTIDE SEQUENCE [LARGE SCALE GENOMIC DNA]</scope>
    <source>
        <strain evidence="2 6">CcD38</strain>
        <strain evidence="3 5">CcD93</strain>
    </source>
</reference>
<evidence type="ECO:0000313" key="2">
    <source>
        <dbReference type="EMBL" id="CEN43614.1"/>
    </source>
</evidence>
<dbReference type="EMBL" id="CDOL01000280">
    <property type="protein sequence ID" value="CEN54395.1"/>
    <property type="molecule type" value="Genomic_DNA"/>
</dbReference>
<dbReference type="EMBL" id="NSDI01000001">
    <property type="protein sequence ID" value="RIY37984.1"/>
    <property type="molecule type" value="Genomic_DNA"/>
</dbReference>
<dbReference type="InterPro" id="IPR004843">
    <property type="entry name" value="Calcineurin-like_PHP"/>
</dbReference>
<dbReference type="OrthoDB" id="9808081at2"/>
<protein>
    <submittedName>
        <fullName evidence="3">Diadenosine 5',5'''-P1,P4-tetraphosphate asymmetrical hydrolase</fullName>
        <ecNumber evidence="3">3.6.1.17</ecNumber>
    </submittedName>
    <submittedName>
        <fullName evidence="4">Serine/threonine protein phosphatase</fullName>
    </submittedName>
</protein>
<dbReference type="EC" id="3.6.1.17" evidence="3"/>
<dbReference type="RefSeq" id="WP_042010041.1">
    <property type="nucleotide sequence ID" value="NZ_BOQK01000022.1"/>
</dbReference>
<dbReference type="Proteomes" id="UP000045051">
    <property type="component" value="Unassembled WGS sequence"/>
</dbReference>
<dbReference type="InterPro" id="IPR006186">
    <property type="entry name" value="Ser/Thr-sp_prot-phosphatase"/>
</dbReference>
<proteinExistence type="predicted"/>
<evidence type="ECO:0000259" key="1">
    <source>
        <dbReference type="Pfam" id="PF00149"/>
    </source>
</evidence>
<dbReference type="Pfam" id="PF00149">
    <property type="entry name" value="Metallophos"/>
    <property type="match status" value="1"/>
</dbReference>
<dbReference type="STRING" id="1848903.CCAND38_120018"/>
<sequence>MRTLVIGDIHGAYKALIQVLERVNIQDQDKFIFLGDYADGWSQTPQVIDFLIDFGKKYDCTFLRGNHDDLCLDFLSGKSMEKMWYFHGGDATEKAYESIPEETKQKHIDFLKKLSNYQLDSQNRLFVHAGFTNLRGVEYEYFPKAFYWDRTLWELAISVEMSPEQIRYPNRLKLYSEIFIGHTPTVRFETDKPMSANNVWNIDTGAAFKGRITVMDINTKEFWQSNPVFELYPEEMGRNK</sequence>
<dbReference type="SUPFAM" id="SSF56300">
    <property type="entry name" value="Metallo-dependent phosphatases"/>
    <property type="match status" value="1"/>
</dbReference>
<dbReference type="GO" id="GO:0008803">
    <property type="term" value="F:bis(5'-nucleosyl)-tetraphosphatase (symmetrical) activity"/>
    <property type="evidence" value="ECO:0007669"/>
    <property type="project" value="TreeGrafter"/>
</dbReference>
<keyword evidence="3" id="KW-0378">Hydrolase</keyword>
<evidence type="ECO:0000313" key="6">
    <source>
        <dbReference type="Proteomes" id="UP000045051"/>
    </source>
</evidence>
<dbReference type="EMBL" id="CDOI01000024">
    <property type="protein sequence ID" value="CEN43614.1"/>
    <property type="molecule type" value="Genomic_DNA"/>
</dbReference>
<dbReference type="AlphaFoldDB" id="A0A0B7IRD8"/>
<dbReference type="InterPro" id="IPR029052">
    <property type="entry name" value="Metallo-depent_PP-like"/>
</dbReference>
<dbReference type="GO" id="GO:0016791">
    <property type="term" value="F:phosphatase activity"/>
    <property type="evidence" value="ECO:0007669"/>
    <property type="project" value="TreeGrafter"/>
</dbReference>
<evidence type="ECO:0000313" key="4">
    <source>
        <dbReference type="EMBL" id="RIY37984.1"/>
    </source>
</evidence>
<dbReference type="Gene3D" id="3.60.21.10">
    <property type="match status" value="1"/>
</dbReference>
<dbReference type="Proteomes" id="UP000038200">
    <property type="component" value="Unassembled WGS sequence"/>
</dbReference>
<dbReference type="Proteomes" id="UP000265497">
    <property type="component" value="Unassembled WGS sequence"/>
</dbReference>
<dbReference type="CDD" id="cd00144">
    <property type="entry name" value="MPP_PPP_family"/>
    <property type="match status" value="1"/>
</dbReference>
<dbReference type="GO" id="GO:0004081">
    <property type="term" value="F:bis(5'-nucleosyl)-tetraphosphatase (asymmetrical) activity"/>
    <property type="evidence" value="ECO:0007669"/>
    <property type="project" value="UniProtKB-EC"/>
</dbReference>
<dbReference type="PANTHER" id="PTHR42850:SF4">
    <property type="entry name" value="ZINC-DEPENDENT ENDOPOLYPHOSPHATASE"/>
    <property type="match status" value="1"/>
</dbReference>
<evidence type="ECO:0000313" key="5">
    <source>
        <dbReference type="Proteomes" id="UP000038200"/>
    </source>
</evidence>
<evidence type="ECO:0000313" key="7">
    <source>
        <dbReference type="Proteomes" id="UP000265497"/>
    </source>
</evidence>
<feature type="domain" description="Calcineurin-like phosphoesterase" evidence="1">
    <location>
        <begin position="1"/>
        <end position="185"/>
    </location>
</feature>
<name>A0A0B7IRD8_9FLAO</name>
<dbReference type="GeneID" id="97263843"/>
<reference evidence="4 7" key="2">
    <citation type="submission" date="2017-08" db="EMBL/GenBank/DDBJ databases">
        <title>Capnocytophaga canis 17-158 assembly.</title>
        <authorList>
            <person name="Gulvik C.A."/>
        </authorList>
    </citation>
    <scope>NUCLEOTIDE SEQUENCE [LARGE SCALE GENOMIC DNA]</scope>
    <source>
        <strain evidence="4 7">17-158</strain>
    </source>
</reference>